<dbReference type="InterPro" id="IPR004805">
    <property type="entry name" value="DnaE2/DnaE/PolC"/>
</dbReference>
<dbReference type="EC" id="2.7.7.7" evidence="1"/>
<evidence type="ECO:0000256" key="7">
    <source>
        <dbReference type="ARBA" id="ARBA00022932"/>
    </source>
</evidence>
<name>A0AAP6ELV0_9ACTN</name>
<dbReference type="PANTHER" id="PTHR32294:SF4">
    <property type="entry name" value="ERROR-PRONE DNA POLYMERASE"/>
    <property type="match status" value="1"/>
</dbReference>
<dbReference type="InterPro" id="IPR016195">
    <property type="entry name" value="Pol/histidinol_Pase-like"/>
</dbReference>
<dbReference type="GO" id="GO:0006260">
    <property type="term" value="P:DNA replication"/>
    <property type="evidence" value="ECO:0007669"/>
    <property type="project" value="UniProtKB-KW"/>
</dbReference>
<dbReference type="SUPFAM" id="SSF89550">
    <property type="entry name" value="PHP domain-like"/>
    <property type="match status" value="1"/>
</dbReference>
<protein>
    <recommendedName>
        <fullName evidence="1">DNA-directed DNA polymerase</fullName>
        <ecNumber evidence="1">2.7.7.7</ecNumber>
    </recommendedName>
</protein>
<dbReference type="InterPro" id="IPR011708">
    <property type="entry name" value="DNA_pol3_alpha_NTPase_dom"/>
</dbReference>
<evidence type="ECO:0000313" key="13">
    <source>
        <dbReference type="Proteomes" id="UP001272987"/>
    </source>
</evidence>
<proteinExistence type="predicted"/>
<evidence type="ECO:0000256" key="6">
    <source>
        <dbReference type="ARBA" id="ARBA00022763"/>
    </source>
</evidence>
<dbReference type="Gene3D" id="3.20.20.140">
    <property type="entry name" value="Metal-dependent hydrolases"/>
    <property type="match status" value="1"/>
</dbReference>
<evidence type="ECO:0000256" key="1">
    <source>
        <dbReference type="ARBA" id="ARBA00012417"/>
    </source>
</evidence>
<keyword evidence="8" id="KW-0234">DNA repair</keyword>
<dbReference type="GO" id="GO:0006281">
    <property type="term" value="P:DNA repair"/>
    <property type="evidence" value="ECO:0007669"/>
    <property type="project" value="UniProtKB-KW"/>
</dbReference>
<accession>A0AAP6ELV0</accession>
<evidence type="ECO:0000313" key="14">
    <source>
        <dbReference type="Proteomes" id="UP001282288"/>
    </source>
</evidence>
<evidence type="ECO:0000256" key="3">
    <source>
        <dbReference type="ARBA" id="ARBA00022679"/>
    </source>
</evidence>
<dbReference type="InterPro" id="IPR004013">
    <property type="entry name" value="PHP_dom"/>
</dbReference>
<evidence type="ECO:0000313" key="12">
    <source>
        <dbReference type="EMBL" id="MDX3026160.1"/>
    </source>
</evidence>
<dbReference type="Pfam" id="PF14579">
    <property type="entry name" value="HHH_6"/>
    <property type="match status" value="1"/>
</dbReference>
<dbReference type="AlphaFoldDB" id="A0AAP6ELV0"/>
<dbReference type="GO" id="GO:0003887">
    <property type="term" value="F:DNA-directed DNA polymerase activity"/>
    <property type="evidence" value="ECO:0007669"/>
    <property type="project" value="UniProtKB-KW"/>
</dbReference>
<dbReference type="Proteomes" id="UP001272987">
    <property type="component" value="Unassembled WGS sequence"/>
</dbReference>
<evidence type="ECO:0000259" key="10">
    <source>
        <dbReference type="SMART" id="SM00481"/>
    </source>
</evidence>
<evidence type="ECO:0000256" key="8">
    <source>
        <dbReference type="ARBA" id="ARBA00023204"/>
    </source>
</evidence>
<dbReference type="NCBIfam" id="TIGR00594">
    <property type="entry name" value="polc"/>
    <property type="match status" value="1"/>
</dbReference>
<dbReference type="Gene3D" id="1.10.150.870">
    <property type="match status" value="1"/>
</dbReference>
<dbReference type="GeneID" id="69810946"/>
<keyword evidence="4 11" id="KW-0548">Nucleotidyltransferase</keyword>
<dbReference type="GO" id="GO:0008408">
    <property type="term" value="F:3'-5' exonuclease activity"/>
    <property type="evidence" value="ECO:0007669"/>
    <property type="project" value="InterPro"/>
</dbReference>
<gene>
    <name evidence="11" type="ORF">PV399_47745</name>
    <name evidence="12" type="ORF">PV666_51145</name>
</gene>
<keyword evidence="6" id="KW-0227">DNA damage</keyword>
<keyword evidence="3 11" id="KW-0808">Transferase</keyword>
<dbReference type="SMART" id="SM00481">
    <property type="entry name" value="POLIIIAc"/>
    <property type="match status" value="1"/>
</dbReference>
<evidence type="ECO:0000313" key="11">
    <source>
        <dbReference type="EMBL" id="MDX2967338.1"/>
    </source>
</evidence>
<keyword evidence="2" id="KW-0963">Cytoplasm</keyword>
<dbReference type="CDD" id="cd04485">
    <property type="entry name" value="DnaE_OBF"/>
    <property type="match status" value="1"/>
</dbReference>
<dbReference type="InterPro" id="IPR040982">
    <property type="entry name" value="DNA_pol3_finger"/>
</dbReference>
<dbReference type="InterPro" id="IPR029460">
    <property type="entry name" value="DNAPol_HHH"/>
</dbReference>
<evidence type="ECO:0000256" key="2">
    <source>
        <dbReference type="ARBA" id="ARBA00022490"/>
    </source>
</evidence>
<dbReference type="InterPro" id="IPR003141">
    <property type="entry name" value="Pol/His_phosphatase_N"/>
</dbReference>
<dbReference type="Proteomes" id="UP001282288">
    <property type="component" value="Unassembled WGS sequence"/>
</dbReference>
<evidence type="ECO:0000256" key="9">
    <source>
        <dbReference type="ARBA" id="ARBA00049244"/>
    </source>
</evidence>
<evidence type="ECO:0000256" key="4">
    <source>
        <dbReference type="ARBA" id="ARBA00022695"/>
    </source>
</evidence>
<dbReference type="PANTHER" id="PTHR32294">
    <property type="entry name" value="DNA POLYMERASE III SUBUNIT ALPHA"/>
    <property type="match status" value="1"/>
</dbReference>
<feature type="domain" description="Polymerase/histidinol phosphatase N-terminal" evidence="10">
    <location>
        <begin position="21"/>
        <end position="88"/>
    </location>
</feature>
<dbReference type="EMBL" id="JARAWP010000074">
    <property type="protein sequence ID" value="MDX3026160.1"/>
    <property type="molecule type" value="Genomic_DNA"/>
</dbReference>
<keyword evidence="5" id="KW-0235">DNA replication</keyword>
<dbReference type="NCBIfam" id="NF004225">
    <property type="entry name" value="PRK05672.1"/>
    <property type="match status" value="1"/>
</dbReference>
<keyword evidence="13" id="KW-1185">Reference proteome</keyword>
<dbReference type="Pfam" id="PF02811">
    <property type="entry name" value="PHP"/>
    <property type="match status" value="1"/>
</dbReference>
<comment type="catalytic activity">
    <reaction evidence="9">
        <text>DNA(n) + a 2'-deoxyribonucleoside 5'-triphosphate = DNA(n+1) + diphosphate</text>
        <dbReference type="Rhea" id="RHEA:22508"/>
        <dbReference type="Rhea" id="RHEA-COMP:17339"/>
        <dbReference type="Rhea" id="RHEA-COMP:17340"/>
        <dbReference type="ChEBI" id="CHEBI:33019"/>
        <dbReference type="ChEBI" id="CHEBI:61560"/>
        <dbReference type="ChEBI" id="CHEBI:173112"/>
        <dbReference type="EC" id="2.7.7.7"/>
    </reaction>
</comment>
<keyword evidence="7" id="KW-0239">DNA-directed DNA polymerase</keyword>
<evidence type="ECO:0000256" key="5">
    <source>
        <dbReference type="ARBA" id="ARBA00022705"/>
    </source>
</evidence>
<reference evidence="11 13" key="1">
    <citation type="journal article" date="2023" name="Microb. Genom.">
        <title>Mesoterricola silvestris gen. nov., sp. nov., Mesoterricola sediminis sp. nov., Geothrix oryzae sp. nov., Geothrix edaphica sp. nov., Geothrix rubra sp. nov., and Geothrix limicola sp. nov., six novel members of Acidobacteriota isolated from soils.</title>
        <authorList>
            <person name="Weisberg A.J."/>
            <person name="Pearce E."/>
            <person name="Kramer C.G."/>
            <person name="Chang J.H."/>
            <person name="Clarke C.R."/>
        </authorList>
    </citation>
    <scope>NUCLEOTIDE SEQUENCE</scope>
    <source>
        <strain evidence="12 13">NB05-1H</strain>
        <strain evidence="11">NRRL_B-16521</strain>
    </source>
</reference>
<dbReference type="EMBL" id="JARAWC010000099">
    <property type="protein sequence ID" value="MDX2967338.1"/>
    <property type="molecule type" value="Genomic_DNA"/>
</dbReference>
<dbReference type="Pfam" id="PF07733">
    <property type="entry name" value="DNA_pol3_alpha"/>
    <property type="match status" value="1"/>
</dbReference>
<organism evidence="11 14">
    <name type="scientific">Streptomyces acidiscabies</name>
    <dbReference type="NCBI Taxonomy" id="42234"/>
    <lineage>
        <taxon>Bacteria</taxon>
        <taxon>Bacillati</taxon>
        <taxon>Actinomycetota</taxon>
        <taxon>Actinomycetes</taxon>
        <taxon>Kitasatosporales</taxon>
        <taxon>Streptomycetaceae</taxon>
        <taxon>Streptomyces</taxon>
    </lineage>
</organism>
<dbReference type="Pfam" id="PF17657">
    <property type="entry name" value="DNA_pol3_finger"/>
    <property type="match status" value="1"/>
</dbReference>
<dbReference type="RefSeq" id="WP_010355952.1">
    <property type="nucleotide sequence ID" value="NZ_BCMK01000175.1"/>
</dbReference>
<sequence length="1033" mass="111734">MGDAPILRLPATGPTDGPGWAELHVHTAFSFLQGCAQPDELVAEAARLGITVLAVTDRDGLYAARRLAEAAGPAGIGTVYGAELTLGDPDLGTPVILARTLEGFRSLAAAISTAQLAGTKNAPVYDLDALSRTAAAGHWAVLPGCPRPGTERRDVTTAAHRLRRLVGVFGTAVHAELTDHHLPEDADANDALFVAARRAGVPVVATGAVHYPAPRHARLAQALTALRRREPLPRAAGHLMPAPTAHLRSHQEMTRWLARYPGVAETTLDLGRTCVIDLSLLHPELPGFPTPEGHDEDSWLRRLAEDACTTRYGRREDPHAAAAWRQLGHELDVITGLGMSGYFLIVHDIVRHAAEQGIWVQGRGSAASSVVCHVLGITAVDSLKYGLLFERFLSLEKAGPPDIDLDIEAGRREEVIQYVYTRYGREHAAQVANVITYQPRLAVRDAARALGHLAPQIREMTRHIHHHTPPGADIPLPADVRDLASQLHGLPRHLGVHSGGMVLTRRPIGETMPVEWATAEGRSVLQGDKDDVAAAGLIKIDLLGLGMLSALHTACDLIHQHHGIRLDLASIPQDDPDVYRMIARADTIGVFQVESRAQISTLPQLRPTTFDDLAVAASIIRPGPIQAGSKHPYLRRRRGEEPVTYPHPLAEPALKATLGVPLWQEQAMQLAIDCAGFTPGDADRLRKAMAAKRGPEHIARLRGRLLHGMADNGIPPAAADRIVSMIESFSDYGFPQSHAQSMAGIIYASAWIKHHHPAALLAAIMNHLPMGFYDVQTLIQDARHYGIPVHPVDIEVSDVHATLEPGPKEGKPAIRRGLTSVTGLSPDTARTIVDTRTEHPFTDLEDVARRTRLSPRLMERLAAAGAFDRYGDHRRTALWTAGAFPRTHQPYLPGTATLTPAPHLAPMTPAEETAADLATTSAGTTHPVHHIRPHLQQHGAQTTATALGLTDQTPVRLGGLAKYLQRPPTANGMAFGVLEDETAMINLVLTPPVWDRYGRTLLEAPAVLLEGHVERAYDAINVLVHRVEELPSS</sequence>
<comment type="caution">
    <text evidence="11">The sequence shown here is derived from an EMBL/GenBank/DDBJ whole genome shotgun (WGS) entry which is preliminary data.</text>
</comment>